<feature type="domain" description="SCP" evidence="18">
    <location>
        <begin position="346"/>
        <end position="536"/>
    </location>
</feature>
<comment type="function">
    <text evidence="2">May be involved in the metabolism of insect hormones and in the breakdown of synthetic insecticides.</text>
</comment>
<keyword evidence="7" id="KW-0964">Secreted</keyword>
<dbReference type="PANTHER" id="PTHR24292:SF54">
    <property type="entry name" value="CYP9F3-RELATED"/>
    <property type="match status" value="1"/>
</dbReference>
<dbReference type="InterPro" id="IPR001128">
    <property type="entry name" value="Cyt_P450"/>
</dbReference>
<dbReference type="Pfam" id="PF00188">
    <property type="entry name" value="CAP"/>
    <property type="match status" value="2"/>
</dbReference>
<evidence type="ECO:0000256" key="2">
    <source>
        <dbReference type="ARBA" id="ARBA00003690"/>
    </source>
</evidence>
<dbReference type="GO" id="GO:0016705">
    <property type="term" value="F:oxidoreductase activity, acting on paired donors, with incorporation or reduction of molecular oxygen"/>
    <property type="evidence" value="ECO:0007669"/>
    <property type="project" value="InterPro"/>
</dbReference>
<dbReference type="GeneID" id="115634698"/>
<dbReference type="GO" id="GO:0005576">
    <property type="term" value="C:extracellular region"/>
    <property type="evidence" value="ECO:0007669"/>
    <property type="project" value="UniProtKB-SubCell"/>
</dbReference>
<dbReference type="GO" id="GO:0020037">
    <property type="term" value="F:heme binding"/>
    <property type="evidence" value="ECO:0007669"/>
    <property type="project" value="InterPro"/>
</dbReference>
<dbReference type="PRINTS" id="PR00463">
    <property type="entry name" value="EP450I"/>
</dbReference>
<dbReference type="InterPro" id="IPR035940">
    <property type="entry name" value="CAP_sf"/>
</dbReference>
<dbReference type="GO" id="GO:0005506">
    <property type="term" value="F:iron ion binding"/>
    <property type="evidence" value="ECO:0007669"/>
    <property type="project" value="InterPro"/>
</dbReference>
<dbReference type="OrthoDB" id="414826at2759"/>
<dbReference type="SUPFAM" id="SSF55797">
    <property type="entry name" value="PR-1-like"/>
    <property type="match status" value="2"/>
</dbReference>
<keyword evidence="12" id="KW-0560">Oxidoreductase</keyword>
<evidence type="ECO:0000256" key="11">
    <source>
        <dbReference type="ARBA" id="ARBA00022848"/>
    </source>
</evidence>
<keyword evidence="9 16" id="KW-0479">Metal-binding</keyword>
<dbReference type="AlphaFoldDB" id="A0A6J2UJ65"/>
<dbReference type="InterPro" id="IPR050476">
    <property type="entry name" value="Insect_CytP450_Detox"/>
</dbReference>
<feature type="signal peptide" evidence="17">
    <location>
        <begin position="1"/>
        <end position="22"/>
    </location>
</feature>
<evidence type="ECO:0000256" key="13">
    <source>
        <dbReference type="ARBA" id="ARBA00023004"/>
    </source>
</evidence>
<dbReference type="SMART" id="SM00198">
    <property type="entry name" value="SCP"/>
    <property type="match status" value="1"/>
</dbReference>
<evidence type="ECO:0000256" key="1">
    <source>
        <dbReference type="ARBA" id="ARBA00001971"/>
    </source>
</evidence>
<keyword evidence="15" id="KW-0472">Membrane</keyword>
<feature type="binding site" description="axial binding residue" evidence="16">
    <location>
        <position position="1083"/>
    </location>
    <ligand>
        <name>heme</name>
        <dbReference type="ChEBI" id="CHEBI:30413"/>
    </ligand>
    <ligandPart>
        <name>Fe</name>
        <dbReference type="ChEBI" id="CHEBI:18248"/>
    </ligandPart>
</feature>
<dbReference type="Proteomes" id="UP000504634">
    <property type="component" value="Unplaced"/>
</dbReference>
<comment type="subcellular location">
    <subcellularLocation>
        <location evidence="4">Endoplasmic reticulum membrane</location>
        <topology evidence="4">Peripheral membrane protein</topology>
    </subcellularLocation>
    <subcellularLocation>
        <location evidence="3">Microsome membrane</location>
        <topology evidence="3">Peripheral membrane protein</topology>
    </subcellularLocation>
    <subcellularLocation>
        <location evidence="5">Secreted</location>
    </subcellularLocation>
</comment>
<keyword evidence="13 16" id="KW-0408">Iron</keyword>
<evidence type="ECO:0000313" key="19">
    <source>
        <dbReference type="Proteomes" id="UP000504634"/>
    </source>
</evidence>
<keyword evidence="17" id="KW-0732">Signal</keyword>
<evidence type="ECO:0000256" key="12">
    <source>
        <dbReference type="ARBA" id="ARBA00023002"/>
    </source>
</evidence>
<dbReference type="InterPro" id="IPR014044">
    <property type="entry name" value="CAP_dom"/>
</dbReference>
<dbReference type="Gene3D" id="1.10.630.10">
    <property type="entry name" value="Cytochrome P450"/>
    <property type="match status" value="1"/>
</dbReference>
<reference evidence="20" key="1">
    <citation type="submission" date="2025-08" db="UniProtKB">
        <authorList>
            <consortium name="RefSeq"/>
        </authorList>
    </citation>
    <scope>IDENTIFICATION</scope>
    <source>
        <strain evidence="20">11010-0011.00</strain>
        <tissue evidence="20">Whole body</tissue>
    </source>
</reference>
<accession>A0A6J2UJ65</accession>
<evidence type="ECO:0000256" key="3">
    <source>
        <dbReference type="ARBA" id="ARBA00004174"/>
    </source>
</evidence>
<gene>
    <name evidence="20" type="primary">LOC115634698</name>
</gene>
<evidence type="ECO:0000256" key="6">
    <source>
        <dbReference type="ARBA" id="ARBA00010617"/>
    </source>
</evidence>
<dbReference type="GO" id="GO:0004497">
    <property type="term" value="F:monooxygenase activity"/>
    <property type="evidence" value="ECO:0007669"/>
    <property type="project" value="UniProtKB-KW"/>
</dbReference>
<comment type="similarity">
    <text evidence="6">Belongs to the cytochrome P450 family.</text>
</comment>
<dbReference type="InterPro" id="IPR002401">
    <property type="entry name" value="Cyt_P450_E_grp-I"/>
</dbReference>
<keyword evidence="19" id="KW-1185">Reference proteome</keyword>
<dbReference type="PANTHER" id="PTHR24292">
    <property type="entry name" value="CYTOCHROME P450"/>
    <property type="match status" value="1"/>
</dbReference>
<dbReference type="Pfam" id="PF00067">
    <property type="entry name" value="p450"/>
    <property type="match status" value="1"/>
</dbReference>
<comment type="cofactor">
    <cofactor evidence="1 16">
        <name>heme</name>
        <dbReference type="ChEBI" id="CHEBI:30413"/>
    </cofactor>
</comment>
<keyword evidence="10" id="KW-0256">Endoplasmic reticulum</keyword>
<name>A0A6J2UJ65_DROLE</name>
<dbReference type="InterPro" id="IPR036396">
    <property type="entry name" value="Cyt_P450_sf"/>
</dbReference>
<dbReference type="RefSeq" id="XP_030388436.1">
    <property type="nucleotide sequence ID" value="XM_030532576.1"/>
</dbReference>
<dbReference type="CDD" id="cd11056">
    <property type="entry name" value="CYP6-like"/>
    <property type="match status" value="1"/>
</dbReference>
<protein>
    <submittedName>
        <fullName evidence="20">Uncharacterized protein LOC115634698</fullName>
    </submittedName>
</protein>
<evidence type="ECO:0000259" key="18">
    <source>
        <dbReference type="SMART" id="SM00198"/>
    </source>
</evidence>
<evidence type="ECO:0000313" key="20">
    <source>
        <dbReference type="RefSeq" id="XP_030388436.1"/>
    </source>
</evidence>
<evidence type="ECO:0000256" key="9">
    <source>
        <dbReference type="ARBA" id="ARBA00022723"/>
    </source>
</evidence>
<evidence type="ECO:0000256" key="16">
    <source>
        <dbReference type="PIRSR" id="PIRSR602401-1"/>
    </source>
</evidence>
<dbReference type="InterPro" id="IPR017972">
    <property type="entry name" value="Cyt_P450_CS"/>
</dbReference>
<evidence type="ECO:0000256" key="17">
    <source>
        <dbReference type="SAM" id="SignalP"/>
    </source>
</evidence>
<evidence type="ECO:0000256" key="8">
    <source>
        <dbReference type="ARBA" id="ARBA00022617"/>
    </source>
</evidence>
<feature type="chain" id="PRO_5026998276" evidence="17">
    <location>
        <begin position="23"/>
        <end position="1141"/>
    </location>
</feature>
<dbReference type="FunFam" id="1.10.630.10:FF:000042">
    <property type="entry name" value="Cytochrome P450"/>
    <property type="match status" value="1"/>
</dbReference>
<proteinExistence type="inferred from homology"/>
<dbReference type="SUPFAM" id="SSF48264">
    <property type="entry name" value="Cytochrome P450"/>
    <property type="match status" value="1"/>
</dbReference>
<dbReference type="PROSITE" id="PS00086">
    <property type="entry name" value="CYTOCHROME_P450"/>
    <property type="match status" value="1"/>
</dbReference>
<keyword evidence="14" id="KW-0503">Monooxygenase</keyword>
<dbReference type="Gene3D" id="3.40.33.10">
    <property type="entry name" value="CAP"/>
    <property type="match status" value="2"/>
</dbReference>
<keyword evidence="8 16" id="KW-0349">Heme</keyword>
<dbReference type="GO" id="GO:0005789">
    <property type="term" value="C:endoplasmic reticulum membrane"/>
    <property type="evidence" value="ECO:0007669"/>
    <property type="project" value="UniProtKB-SubCell"/>
</dbReference>
<organism evidence="19 20">
    <name type="scientific">Drosophila lebanonensis</name>
    <name type="common">Fruit fly</name>
    <name type="synonym">Scaptodrosophila lebanonensis</name>
    <dbReference type="NCBI Taxonomy" id="7225"/>
    <lineage>
        <taxon>Eukaryota</taxon>
        <taxon>Metazoa</taxon>
        <taxon>Ecdysozoa</taxon>
        <taxon>Arthropoda</taxon>
        <taxon>Hexapoda</taxon>
        <taxon>Insecta</taxon>
        <taxon>Pterygota</taxon>
        <taxon>Neoptera</taxon>
        <taxon>Endopterygota</taxon>
        <taxon>Diptera</taxon>
        <taxon>Brachycera</taxon>
        <taxon>Muscomorpha</taxon>
        <taxon>Ephydroidea</taxon>
        <taxon>Drosophilidae</taxon>
        <taxon>Scaptodrosophila</taxon>
    </lineage>
</organism>
<evidence type="ECO:0000256" key="4">
    <source>
        <dbReference type="ARBA" id="ARBA00004406"/>
    </source>
</evidence>
<evidence type="ECO:0000256" key="10">
    <source>
        <dbReference type="ARBA" id="ARBA00022824"/>
    </source>
</evidence>
<dbReference type="CDD" id="cd05380">
    <property type="entry name" value="CAP_euk"/>
    <property type="match status" value="2"/>
</dbReference>
<keyword evidence="11" id="KW-0492">Microsome</keyword>
<dbReference type="PRINTS" id="PR00385">
    <property type="entry name" value="P450"/>
</dbReference>
<evidence type="ECO:0000256" key="7">
    <source>
        <dbReference type="ARBA" id="ARBA00022525"/>
    </source>
</evidence>
<evidence type="ECO:0000256" key="5">
    <source>
        <dbReference type="ARBA" id="ARBA00004613"/>
    </source>
</evidence>
<sequence>MLRLLLLTFVALLLLDCTVIKGAKVAWQHGTAEHNSKTDPDILCKPELCPDGSKHVGCFPKRIMHPDCKKNNDTLSPVNGSLRGRILIRVNMLRNLVASGLTALSAAAHMPTMSWDRDLATMARLWLRQCNREAKFCANLDKYHYVATSELEGEVRRGRPLVDVLDKIVANWLDDVMGCRMDNDHRIVPSKEGACVGHYIPLVQDYGNHMGCGMRAYSSSVNRTQIFTLLCLFSRANVNNLPPYEIGEIPGEKCTAGKSQVYKSLCNLDEVVDANYVEDPNEATPGSKYRLRLTVLHLCVWPHILGFDYCDPVLCPGPEKHIACNNFGELAESCSPDAHIVRITPARRDMILNELNDYRDRIARGDLMGFSPATRMATLQWDQELASFAELNVKRCSLVNDHCRNSEQFRNVAQVVAEGGWQGAPNQQAGSQPVEYHSEDEVIKATLEQMFAEYKECSMRDIIAYSPPINRILHLRISKCIAYFTQLVRDSTTHVGCGILRQTRNTSTSAAGNAGQWVLSTHQYMTCNFVRGNDVNMPVYQSGDRPATECRTGRNPAFINLCSVNEFVSCEGPFAQALQSVLQSLAHDNAKHNKGYHQTGVGERTYESRRSAKTNEMAFVIIALVFAAIGLLYKWLVSKYQTFSERGVPHETPTVLLGNIKLKALLGLEPLLQSMIDQYLKFKSCKVYGVYNMRDPFFILRDAELIKKVGIKDFDHFANHRSVLSDSKEPLISRSLIALKDQKWREMRNTLTPSFTGIKMRAMYELINACSIEGVKYIGGELERSQELNTEGIELEMKDYFTRFANDVIASAAFGIKVNSFVQKENEFYTIGQSVTQFKGLAMVKAILYGIIPRIMTALRIRLFDQKKINYFNGLVFDAMKYRKEHNIIRPDMIHLLMEAKRQFEEQQRSSQNTGNGHQHAEFNDEDLLAQCLLFFFAGFETVSTCLCFATYELCMNPEVQSKLYTEISAVEQELQGKPLDYDTLTKMKYMDMVISESLRKWPPAIATDRLCSADIDLRDENNELVVKLKKDDLLFVPILAMHHDPENFPEPESFKPERFSDEQKHEIKPFTYLPFGVGPRNCIGNRFALMEVKSIIYHLVLNFNLVPAAKTVRDMLKNITGLRFQPKDKFWLKYVPRERT</sequence>
<evidence type="ECO:0000256" key="14">
    <source>
        <dbReference type="ARBA" id="ARBA00023033"/>
    </source>
</evidence>
<evidence type="ECO:0000256" key="15">
    <source>
        <dbReference type="ARBA" id="ARBA00023136"/>
    </source>
</evidence>